<feature type="transmembrane region" description="Helical" evidence="1">
    <location>
        <begin position="164"/>
        <end position="184"/>
    </location>
</feature>
<dbReference type="Proteomes" id="UP000500961">
    <property type="component" value="Chromosome"/>
</dbReference>
<feature type="transmembrane region" description="Helical" evidence="1">
    <location>
        <begin position="191"/>
        <end position="208"/>
    </location>
</feature>
<proteinExistence type="predicted"/>
<evidence type="ECO:0000256" key="1">
    <source>
        <dbReference type="SAM" id="Phobius"/>
    </source>
</evidence>
<organism evidence="2 3">
    <name type="scientific">Tenuifilum thalassicum</name>
    <dbReference type="NCBI Taxonomy" id="2590900"/>
    <lineage>
        <taxon>Bacteria</taxon>
        <taxon>Pseudomonadati</taxon>
        <taxon>Bacteroidota</taxon>
        <taxon>Bacteroidia</taxon>
        <taxon>Bacteroidales</taxon>
        <taxon>Tenuifilaceae</taxon>
        <taxon>Tenuifilum</taxon>
    </lineage>
</organism>
<gene>
    <name evidence="2" type="ORF">FHG85_10460</name>
</gene>
<evidence type="ECO:0000313" key="3">
    <source>
        <dbReference type="Proteomes" id="UP000500961"/>
    </source>
</evidence>
<evidence type="ECO:0008006" key="4">
    <source>
        <dbReference type="Google" id="ProtNLM"/>
    </source>
</evidence>
<accession>A0A7D3XWU9</accession>
<feature type="transmembrane region" description="Helical" evidence="1">
    <location>
        <begin position="320"/>
        <end position="338"/>
    </location>
</feature>
<feature type="transmembrane region" description="Helical" evidence="1">
    <location>
        <begin position="96"/>
        <end position="119"/>
    </location>
</feature>
<feature type="transmembrane region" description="Helical" evidence="1">
    <location>
        <begin position="264"/>
        <end position="285"/>
    </location>
</feature>
<feature type="transmembrane region" description="Helical" evidence="1">
    <location>
        <begin position="345"/>
        <end position="363"/>
    </location>
</feature>
<dbReference type="RefSeq" id="WP_173075617.1">
    <property type="nucleotide sequence ID" value="NZ_CP041345.1"/>
</dbReference>
<keyword evidence="1" id="KW-0812">Transmembrane</keyword>
<name>A0A7D3XWU9_9BACT</name>
<evidence type="ECO:0000313" key="2">
    <source>
        <dbReference type="EMBL" id="QKG80671.1"/>
    </source>
</evidence>
<dbReference type="AlphaFoldDB" id="A0A7D3XWU9"/>
<keyword evidence="1" id="KW-1133">Transmembrane helix</keyword>
<feature type="transmembrane region" description="Helical" evidence="1">
    <location>
        <begin position="375"/>
        <end position="394"/>
    </location>
</feature>
<feature type="transmembrane region" description="Helical" evidence="1">
    <location>
        <begin position="399"/>
        <end position="417"/>
    </location>
</feature>
<dbReference type="KEGG" id="ttz:FHG85_10460"/>
<sequence length="574" mass="67209">MKKNVSRIASEVIFYLKRRISTLCIVLIAVGATLLNFSHHKWMRQGSVIQWDVKSYYAYLPAALIYKDLSFQFRKDNIEKFGDLIWPIETPTGKQAIITSMGLSFLYAPFFGVVHLFSLISPQYEADGYSVPYRFALVFSALFYVIIGLLFLQRVLRRFFTEGVVAMLILAVGVGTNLLYYYTYEAPMPHAYNFSLISIFIFLIIVFYEKPNLSKSFYIGLLGGLITLIRPSNIIVLVLLLLWDVKSIKDFKDRVAFFFLRYRYTLLMILGFTIVWIPQFAYWYYVSGKIFYFTYGEAGGKFFFNNPQITNILISYKKGWFVYTPVMFLAFIGIFTLPKVLKGKFIPVFAFTLLNIFILSSWWCWWFGGSFGNRAFIDSYGIMAIPLGALITFFKRKKIFYYSLAALIVLLIGFNNFQIQQYTRQAIHYWWMNKDAYWETFLKLHPTERYWDVITLPDYEKARQGVYVEVKPERQKMKQSIVPTKQEIISYIKDNVLIYKNGENSELQSKKAEELFKKDSANYAKIIIIEKLQKSIKNNPSLLELIEKKAKKKGISLDSMVKLDAIWLYENDKY</sequence>
<feature type="transmembrane region" description="Helical" evidence="1">
    <location>
        <begin position="220"/>
        <end position="243"/>
    </location>
</feature>
<protein>
    <recommendedName>
        <fullName evidence="4">Glycosyltransferase RgtA/B/C/D-like domain-containing protein</fullName>
    </recommendedName>
</protein>
<reference evidence="2 3" key="1">
    <citation type="submission" date="2019-07" db="EMBL/GenBank/DDBJ databases">
        <title>Thalassofilum flectens gen. nov., sp. nov., a novel moderate thermophilic anaerobe from a shallow sea hot spring in Kunashir Island (Russia), representing a new family in the order Bacteroidales, and proposal of Thalassofilacea fam. nov.</title>
        <authorList>
            <person name="Kochetkova T.V."/>
            <person name="Podosokorskaya O.A."/>
            <person name="Novikov A."/>
            <person name="Elcheninov A.G."/>
            <person name="Toshchakov S.V."/>
            <person name="Kublanov I.V."/>
        </authorList>
    </citation>
    <scope>NUCLEOTIDE SEQUENCE [LARGE SCALE GENOMIC DNA]</scope>
    <source>
        <strain evidence="2 3">38-H</strain>
    </source>
</reference>
<dbReference type="EMBL" id="CP041345">
    <property type="protein sequence ID" value="QKG80671.1"/>
    <property type="molecule type" value="Genomic_DNA"/>
</dbReference>
<keyword evidence="1" id="KW-0472">Membrane</keyword>
<feature type="transmembrane region" description="Helical" evidence="1">
    <location>
        <begin position="131"/>
        <end position="152"/>
    </location>
</feature>
<keyword evidence="3" id="KW-1185">Reference proteome</keyword>
<feature type="transmembrane region" description="Helical" evidence="1">
    <location>
        <begin position="20"/>
        <end position="38"/>
    </location>
</feature>